<feature type="non-terminal residue" evidence="1">
    <location>
        <position position="1"/>
    </location>
</feature>
<reference evidence="1 2" key="1">
    <citation type="submission" date="2023-11" db="EMBL/GenBank/DDBJ databases">
        <title>Halocaridina rubra genome assembly.</title>
        <authorList>
            <person name="Smith C."/>
        </authorList>
    </citation>
    <scope>NUCLEOTIDE SEQUENCE [LARGE SCALE GENOMIC DNA]</scope>
    <source>
        <strain evidence="1">EP-1</strain>
        <tissue evidence="1">Whole</tissue>
    </source>
</reference>
<dbReference type="Proteomes" id="UP001381693">
    <property type="component" value="Unassembled WGS sequence"/>
</dbReference>
<evidence type="ECO:0000313" key="2">
    <source>
        <dbReference type="Proteomes" id="UP001381693"/>
    </source>
</evidence>
<evidence type="ECO:0000313" key="1">
    <source>
        <dbReference type="EMBL" id="KAK7077847.1"/>
    </source>
</evidence>
<gene>
    <name evidence="1" type="ORF">SK128_026491</name>
</gene>
<protein>
    <submittedName>
        <fullName evidence="1">Uncharacterized protein</fullName>
    </submittedName>
</protein>
<sequence>IQGTISSEDYSSGKCFQIDVAPVLSKISAATEYVKCKPKPFRLPTRTMCISKSLDVKDHIVPLYDPSNPEALVMPRPPSQHQ</sequence>
<organism evidence="1 2">
    <name type="scientific">Halocaridina rubra</name>
    <name type="common">Hawaiian red shrimp</name>
    <dbReference type="NCBI Taxonomy" id="373956"/>
    <lineage>
        <taxon>Eukaryota</taxon>
        <taxon>Metazoa</taxon>
        <taxon>Ecdysozoa</taxon>
        <taxon>Arthropoda</taxon>
        <taxon>Crustacea</taxon>
        <taxon>Multicrustacea</taxon>
        <taxon>Malacostraca</taxon>
        <taxon>Eumalacostraca</taxon>
        <taxon>Eucarida</taxon>
        <taxon>Decapoda</taxon>
        <taxon>Pleocyemata</taxon>
        <taxon>Caridea</taxon>
        <taxon>Atyoidea</taxon>
        <taxon>Atyidae</taxon>
        <taxon>Halocaridina</taxon>
    </lineage>
</organism>
<keyword evidence="2" id="KW-1185">Reference proteome</keyword>
<accession>A0AAN8X510</accession>
<comment type="caution">
    <text evidence="1">The sequence shown here is derived from an EMBL/GenBank/DDBJ whole genome shotgun (WGS) entry which is preliminary data.</text>
</comment>
<proteinExistence type="predicted"/>
<feature type="non-terminal residue" evidence="1">
    <location>
        <position position="82"/>
    </location>
</feature>
<dbReference type="AlphaFoldDB" id="A0AAN8X510"/>
<dbReference type="EMBL" id="JAXCGZ010008198">
    <property type="protein sequence ID" value="KAK7077847.1"/>
    <property type="molecule type" value="Genomic_DNA"/>
</dbReference>
<name>A0AAN8X510_HALRR</name>